<proteinExistence type="predicted"/>
<dbReference type="Proteomes" id="UP001348805">
    <property type="component" value="Segment"/>
</dbReference>
<protein>
    <recommendedName>
        <fullName evidence="3">Virion structural protein</fullName>
    </recommendedName>
</protein>
<organism evidence="1 2">
    <name type="scientific">phage Lak_Megaphage_RVC_AP3_GC26</name>
    <dbReference type="NCBI Taxonomy" id="3109225"/>
    <lineage>
        <taxon>Viruses</taxon>
        <taxon>Duplodnaviria</taxon>
        <taxon>Heunggongvirae</taxon>
        <taxon>Uroviricota</taxon>
        <taxon>Caudoviricetes</taxon>
        <taxon>Caudoviricetes code 15 clade</taxon>
    </lineage>
</organism>
<keyword evidence="2" id="KW-1185">Reference proteome</keyword>
<accession>A0ABZ0Z220</accession>
<reference evidence="1 2" key="1">
    <citation type="submission" date="2023-11" db="EMBL/GenBank/DDBJ databases">
        <authorList>
            <person name="Cook R."/>
            <person name="Crisci M."/>
            <person name="Pye H."/>
            <person name="Adriaenssens E."/>
            <person name="Santini J."/>
        </authorList>
    </citation>
    <scope>NUCLEOTIDE SEQUENCE [LARGE SCALE GENOMIC DNA]</scope>
    <source>
        <strain evidence="1">Lak_Megaphage_RVC_AP3_GC26</strain>
    </source>
</reference>
<evidence type="ECO:0000313" key="1">
    <source>
        <dbReference type="EMBL" id="WQJ51101.1"/>
    </source>
</evidence>
<name>A0ABZ0Z220_9CAUD</name>
<evidence type="ECO:0000313" key="2">
    <source>
        <dbReference type="Proteomes" id="UP001348805"/>
    </source>
</evidence>
<dbReference type="EMBL" id="OR769219">
    <property type="protein sequence ID" value="WQJ51101.1"/>
    <property type="molecule type" value="Genomic_DNA"/>
</dbReference>
<evidence type="ECO:0008006" key="3">
    <source>
        <dbReference type="Google" id="ProtNLM"/>
    </source>
</evidence>
<sequence length="456" mass="53440">MSKTQLTPKQLFETRNTTDVFDRAILVGLLKVFNRRLFYEQRWDDTEEGIENVCVPFFYDFGGSNQNSEKFIQDNYTNFTSDECTDIGLQKIDGNFDFYPQGRLSMSSVQIESGNITNRFVMGKYTRRENGKLKSYVSYLYSMPLTYSFNVEIRCSTMNEAMKINQAYREFFYKNLTFHINYKGTVVPVRVGFPESAYQPTAGGTYTFGQLPTDTMIKVPFTIQCETYQPIFDRYNERSVDNAINNMGYAIWVNRQHPEKITGPLRWVTDFEDMILVSGQDLLVEWKYSYQDRDLLQVDILYEDDKGEQFLLDSVDNHNFYHWRIPLDFIENPSRIDILVPNTDECTVYTSPEIYMYPDPETRIVDESTVYVLNKGYFITAKPQVDCIISYEDNKGQLKEVPAKLNLKNFMIDENNPIEFECFVYPRKVNTKTVKLILRDHYNTENKCVSDSILIV</sequence>